<dbReference type="InterPro" id="IPR016197">
    <property type="entry name" value="Chromo-like_dom_sf"/>
</dbReference>
<dbReference type="PROSITE" id="PS50013">
    <property type="entry name" value="CHROMO_2"/>
    <property type="match status" value="1"/>
</dbReference>
<keyword evidence="7" id="KW-0479">Metal-binding</keyword>
<accession>A0ABQ8FIU4</accession>
<keyword evidence="9" id="KW-0539">Nucleus</keyword>
<evidence type="ECO:0000313" key="15">
    <source>
        <dbReference type="EMBL" id="KAH6598449.1"/>
    </source>
</evidence>
<feature type="region of interest" description="Disordered" evidence="10">
    <location>
        <begin position="250"/>
        <end position="285"/>
    </location>
</feature>
<evidence type="ECO:0000256" key="6">
    <source>
        <dbReference type="ARBA" id="ARBA00022691"/>
    </source>
</evidence>
<dbReference type="PROSITE" id="PS00598">
    <property type="entry name" value="CHROMO_1"/>
    <property type="match status" value="1"/>
</dbReference>
<evidence type="ECO:0000256" key="2">
    <source>
        <dbReference type="ARBA" id="ARBA00004286"/>
    </source>
</evidence>
<evidence type="ECO:0000256" key="1">
    <source>
        <dbReference type="ARBA" id="ARBA00004123"/>
    </source>
</evidence>
<proteinExistence type="predicted"/>
<evidence type="ECO:0000313" key="16">
    <source>
        <dbReference type="Proteomes" id="UP001648503"/>
    </source>
</evidence>
<dbReference type="Pfam" id="PF00856">
    <property type="entry name" value="SET"/>
    <property type="match status" value="1"/>
</dbReference>
<dbReference type="PROSITE" id="PS50280">
    <property type="entry name" value="SET"/>
    <property type="match status" value="1"/>
</dbReference>
<feature type="region of interest" description="Disordered" evidence="10">
    <location>
        <begin position="637"/>
        <end position="671"/>
    </location>
</feature>
<organism evidence="15 16">
    <name type="scientific">Batrachochytrium salamandrivorans</name>
    <dbReference type="NCBI Taxonomy" id="1357716"/>
    <lineage>
        <taxon>Eukaryota</taxon>
        <taxon>Fungi</taxon>
        <taxon>Fungi incertae sedis</taxon>
        <taxon>Chytridiomycota</taxon>
        <taxon>Chytridiomycota incertae sedis</taxon>
        <taxon>Chytridiomycetes</taxon>
        <taxon>Rhizophydiales</taxon>
        <taxon>Rhizophydiales incertae sedis</taxon>
        <taxon>Batrachochytrium</taxon>
    </lineage>
</organism>
<gene>
    <name evidence="15" type="ORF">BASA50_003490</name>
</gene>
<dbReference type="Gene3D" id="2.170.270.10">
    <property type="entry name" value="SET domain"/>
    <property type="match status" value="1"/>
</dbReference>
<dbReference type="SUPFAM" id="SSF82199">
    <property type="entry name" value="SET domain"/>
    <property type="match status" value="1"/>
</dbReference>
<dbReference type="InterPro" id="IPR046341">
    <property type="entry name" value="SET_dom_sf"/>
</dbReference>
<dbReference type="InterPro" id="IPR003616">
    <property type="entry name" value="Post-SET_dom"/>
</dbReference>
<feature type="domain" description="Chromo" evidence="11">
    <location>
        <begin position="18"/>
        <end position="77"/>
    </location>
</feature>
<evidence type="ECO:0000259" key="12">
    <source>
        <dbReference type="PROSITE" id="PS50280"/>
    </source>
</evidence>
<dbReference type="SMART" id="SM00317">
    <property type="entry name" value="SET"/>
    <property type="match status" value="1"/>
</dbReference>
<dbReference type="InterPro" id="IPR023779">
    <property type="entry name" value="Chromodomain_CS"/>
</dbReference>
<evidence type="ECO:0000256" key="5">
    <source>
        <dbReference type="ARBA" id="ARBA00022679"/>
    </source>
</evidence>
<name>A0ABQ8FIU4_9FUNG</name>
<keyword evidence="3" id="KW-0158">Chromosome</keyword>
<evidence type="ECO:0000256" key="3">
    <source>
        <dbReference type="ARBA" id="ARBA00022454"/>
    </source>
</evidence>
<protein>
    <recommendedName>
        <fullName evidence="17">Histone-lysine N-methyltransferase</fullName>
    </recommendedName>
</protein>
<keyword evidence="5" id="KW-0808">Transferase</keyword>
<evidence type="ECO:0000256" key="7">
    <source>
        <dbReference type="ARBA" id="ARBA00022723"/>
    </source>
</evidence>
<evidence type="ECO:0000256" key="9">
    <source>
        <dbReference type="ARBA" id="ARBA00023242"/>
    </source>
</evidence>
<feature type="domain" description="Post-SET" evidence="14">
    <location>
        <begin position="680"/>
        <end position="696"/>
    </location>
</feature>
<feature type="domain" description="Pre-SET" evidence="13">
    <location>
        <begin position="436"/>
        <end position="502"/>
    </location>
</feature>
<evidence type="ECO:0000256" key="4">
    <source>
        <dbReference type="ARBA" id="ARBA00022603"/>
    </source>
</evidence>
<dbReference type="PROSITE" id="PS50867">
    <property type="entry name" value="PRE_SET"/>
    <property type="match status" value="1"/>
</dbReference>
<dbReference type="PANTHER" id="PTHR46223:SF3">
    <property type="entry name" value="HISTONE-LYSINE N-METHYLTRANSFERASE SET-23"/>
    <property type="match status" value="1"/>
</dbReference>
<keyword evidence="4" id="KW-0489">Methyltransferase</keyword>
<reference evidence="15 16" key="1">
    <citation type="submission" date="2021-02" db="EMBL/GenBank/DDBJ databases">
        <title>Variation within the Batrachochytrium salamandrivorans European outbreak.</title>
        <authorList>
            <person name="Kelly M."/>
            <person name="Pasmans F."/>
            <person name="Shea T.P."/>
            <person name="Munoz J.F."/>
            <person name="Carranza S."/>
            <person name="Cuomo C.A."/>
            <person name="Martel A."/>
        </authorList>
    </citation>
    <scope>NUCLEOTIDE SEQUENCE [LARGE SCALE GENOMIC DNA]</scope>
    <source>
        <strain evidence="15 16">AMFP18/2</strain>
    </source>
</reference>
<keyword evidence="8" id="KW-0862">Zinc</keyword>
<dbReference type="Proteomes" id="UP001648503">
    <property type="component" value="Unassembled WGS sequence"/>
</dbReference>
<dbReference type="PANTHER" id="PTHR46223">
    <property type="entry name" value="HISTONE-LYSINE N-METHYLTRANSFERASE SUV39H"/>
    <property type="match status" value="1"/>
</dbReference>
<evidence type="ECO:0000259" key="13">
    <source>
        <dbReference type="PROSITE" id="PS50867"/>
    </source>
</evidence>
<feature type="domain" description="SET" evidence="12">
    <location>
        <begin position="505"/>
        <end position="631"/>
    </location>
</feature>
<dbReference type="InterPro" id="IPR050973">
    <property type="entry name" value="H3K9_Histone-Lys_N-MTase"/>
</dbReference>
<keyword evidence="6" id="KW-0949">S-adenosyl-L-methionine</keyword>
<dbReference type="Pfam" id="PF05033">
    <property type="entry name" value="Pre-SET"/>
    <property type="match status" value="1"/>
</dbReference>
<feature type="compositionally biased region" description="Polar residues" evidence="10">
    <location>
        <begin position="662"/>
        <end position="671"/>
    </location>
</feature>
<sequence length="699" mass="76872">MPRKSSGKSRHRNSRPEYEVEEIVDDGLDRKGHRIYLVKWKGYSSQENTWEPAAHLSCPAIMKRYKEDKRAQSDRVRLMEKYQSMALNIGLDPKLKSGSSFDDDHGNSLSMSLLSKGSSHSLPDIHNDTVAIDLTDDSSTPPTEKPLIDLNKPTTLLLSDVLGGWSFGQAVTSNTLSPADFPVVNAAVVQHSALYKAATSTQDGFTLYHQQVVTGKRPRDTRPDLAISCSISPNKPVQHLDLSPHAVNRTIARPDFSGGGSRSNEKTTLSSQHSNHKASIRTSLSSDSINKYDPCSVGTVKSISVQSSHLAPRGKAKQKKEFKLNETAVDAGSSSMNQPLEVVPISPDGSDEDLLETTARGHYFNDRSTQYGGLRASKNTTWKNGSDTRVRDTTQSYYNVTIDLTGNTAGPPRNFLWTEKFIFHKDVPAPDTDRVFGCDCNGPCVSLVDEPEASPCSCVEDTKMPYDSYGLVCIRPRECMIKECNDKCLCDTGCPNRVSQRASMAYLEVFWCGRRGWGVRTKNWLPAGAFVSKYFGEVITEMEAAKRSAESREYHFAMDFNEGLLAAQGIPVKIIDAYKCGNVSRFFNHSCCPNMASYCIQVDSTDPDLHHIAFFTLRDIEPGEELTFDYSNSSGVDNSFEQNRRAKSRSRSLGSGSAGSGFNTKGSSKTARLSSKSGSVLIKCLCGTADCRGAIHALE</sequence>
<evidence type="ECO:0000259" key="11">
    <source>
        <dbReference type="PROSITE" id="PS50013"/>
    </source>
</evidence>
<dbReference type="Gene3D" id="2.40.50.40">
    <property type="match status" value="1"/>
</dbReference>
<comment type="subcellular location">
    <subcellularLocation>
        <location evidence="2">Chromosome</location>
    </subcellularLocation>
    <subcellularLocation>
        <location evidence="1">Nucleus</location>
    </subcellularLocation>
</comment>
<dbReference type="InterPro" id="IPR000953">
    <property type="entry name" value="Chromo/chromo_shadow_dom"/>
</dbReference>
<dbReference type="PROSITE" id="PS50868">
    <property type="entry name" value="POST_SET"/>
    <property type="match status" value="1"/>
</dbReference>
<dbReference type="Pfam" id="PF00385">
    <property type="entry name" value="Chromo"/>
    <property type="match status" value="1"/>
</dbReference>
<keyword evidence="16" id="KW-1185">Reference proteome</keyword>
<dbReference type="SUPFAM" id="SSF54160">
    <property type="entry name" value="Chromo domain-like"/>
    <property type="match status" value="1"/>
</dbReference>
<evidence type="ECO:0008006" key="17">
    <source>
        <dbReference type="Google" id="ProtNLM"/>
    </source>
</evidence>
<evidence type="ECO:0000256" key="10">
    <source>
        <dbReference type="SAM" id="MobiDB-lite"/>
    </source>
</evidence>
<dbReference type="SMART" id="SM00298">
    <property type="entry name" value="CHROMO"/>
    <property type="match status" value="1"/>
</dbReference>
<dbReference type="InterPro" id="IPR023780">
    <property type="entry name" value="Chromo_domain"/>
</dbReference>
<comment type="caution">
    <text evidence="15">The sequence shown here is derived from an EMBL/GenBank/DDBJ whole genome shotgun (WGS) entry which is preliminary data.</text>
</comment>
<dbReference type="InterPro" id="IPR001214">
    <property type="entry name" value="SET_dom"/>
</dbReference>
<evidence type="ECO:0000259" key="14">
    <source>
        <dbReference type="PROSITE" id="PS50868"/>
    </source>
</evidence>
<dbReference type="InterPro" id="IPR007728">
    <property type="entry name" value="Pre-SET_dom"/>
</dbReference>
<dbReference type="EMBL" id="JAFCIX010000102">
    <property type="protein sequence ID" value="KAH6598449.1"/>
    <property type="molecule type" value="Genomic_DNA"/>
</dbReference>
<dbReference type="CDD" id="cd00024">
    <property type="entry name" value="CD_CSD"/>
    <property type="match status" value="1"/>
</dbReference>
<evidence type="ECO:0000256" key="8">
    <source>
        <dbReference type="ARBA" id="ARBA00022833"/>
    </source>
</evidence>